<protein>
    <submittedName>
        <fullName evidence="2">Uncharacterized protein</fullName>
    </submittedName>
</protein>
<gene>
    <name evidence="2" type="ORF">EXIGLDRAFT_771933</name>
</gene>
<feature type="region of interest" description="Disordered" evidence="1">
    <location>
        <begin position="468"/>
        <end position="529"/>
    </location>
</feature>
<feature type="compositionally biased region" description="Gly residues" evidence="1">
    <location>
        <begin position="561"/>
        <end position="575"/>
    </location>
</feature>
<dbReference type="InParanoid" id="A0A165FM75"/>
<feature type="region of interest" description="Disordered" evidence="1">
    <location>
        <begin position="54"/>
        <end position="116"/>
    </location>
</feature>
<sequence length="575" mass="63208">MSDTEMADRPTAEQVAQLSAEQRARITDEELATFTQAQLLHLLLLSPDQITQTLHPGAILPPPPVPQGQQQQPPQPGPPEPTHPLDPTKRPTPAQLAREEKNKKRKRDGPDDDAERANEIRSLVRLADNRHLIASIVPFDERPDAQKHTDYHVRFWKGDTEPCDVKSLPNFAVQATAVTLEDALAYNQSKNAWLEILRKCAADRDSANGFACIVQLLDKTLTFEEIPTMRERIQEAFIRMCHSLGIVVIAPQPSADARDGHPIFMPRSFLVYIPLECALTAAAGYVHHISWPEFPEGIDVTVLLPDHAPPTLVGSYENMRTLPTVTPGLESAVRARIQDHVASRFPGAISDFLRANNARLWGGGQLEPWWCELLQASIHIKFWEAVSGDKKANLTLSVYCLGVFDASWMHSIWEEALLGAEIDLGEYGVYKRTATSNRRKCSICHDKDHHARVCPVWHHPAWPEALRQRRAARVQAETGRDGSAGDSGSSRGRGRGRGRGGPPRGGFPRGGFSRGGPPRGGGHHHGAYGPPPPPFMYGYGPGYGQGFIPYDGYGYPAPPQGNGGGSGRGRGGRGW</sequence>
<dbReference type="EMBL" id="KV426078">
    <property type="protein sequence ID" value="KZV89220.1"/>
    <property type="molecule type" value="Genomic_DNA"/>
</dbReference>
<dbReference type="Proteomes" id="UP000077266">
    <property type="component" value="Unassembled WGS sequence"/>
</dbReference>
<dbReference type="AlphaFoldDB" id="A0A165FM75"/>
<reference evidence="2 3" key="1">
    <citation type="journal article" date="2016" name="Mol. Biol. Evol.">
        <title>Comparative Genomics of Early-Diverging Mushroom-Forming Fungi Provides Insights into the Origins of Lignocellulose Decay Capabilities.</title>
        <authorList>
            <person name="Nagy L.G."/>
            <person name="Riley R."/>
            <person name="Tritt A."/>
            <person name="Adam C."/>
            <person name="Daum C."/>
            <person name="Floudas D."/>
            <person name="Sun H."/>
            <person name="Yadav J.S."/>
            <person name="Pangilinan J."/>
            <person name="Larsson K.H."/>
            <person name="Matsuura K."/>
            <person name="Barry K."/>
            <person name="Labutti K."/>
            <person name="Kuo R."/>
            <person name="Ohm R.A."/>
            <person name="Bhattacharya S.S."/>
            <person name="Shirouzu T."/>
            <person name="Yoshinaga Y."/>
            <person name="Martin F.M."/>
            <person name="Grigoriev I.V."/>
            <person name="Hibbett D.S."/>
        </authorList>
    </citation>
    <scope>NUCLEOTIDE SEQUENCE [LARGE SCALE GENOMIC DNA]</scope>
    <source>
        <strain evidence="2 3">HHB12029</strain>
    </source>
</reference>
<feature type="compositionally biased region" description="Gly residues" evidence="1">
    <location>
        <begin position="499"/>
        <end position="520"/>
    </location>
</feature>
<evidence type="ECO:0000313" key="3">
    <source>
        <dbReference type="Proteomes" id="UP000077266"/>
    </source>
</evidence>
<evidence type="ECO:0000256" key="1">
    <source>
        <dbReference type="SAM" id="MobiDB-lite"/>
    </source>
</evidence>
<proteinExistence type="predicted"/>
<feature type="compositionally biased region" description="Pro residues" evidence="1">
    <location>
        <begin position="73"/>
        <end position="84"/>
    </location>
</feature>
<keyword evidence="3" id="KW-1185">Reference proteome</keyword>
<evidence type="ECO:0000313" key="2">
    <source>
        <dbReference type="EMBL" id="KZV89220.1"/>
    </source>
</evidence>
<organism evidence="2 3">
    <name type="scientific">Exidia glandulosa HHB12029</name>
    <dbReference type="NCBI Taxonomy" id="1314781"/>
    <lineage>
        <taxon>Eukaryota</taxon>
        <taxon>Fungi</taxon>
        <taxon>Dikarya</taxon>
        <taxon>Basidiomycota</taxon>
        <taxon>Agaricomycotina</taxon>
        <taxon>Agaricomycetes</taxon>
        <taxon>Auriculariales</taxon>
        <taxon>Exidiaceae</taxon>
        <taxon>Exidia</taxon>
    </lineage>
</organism>
<feature type="compositionally biased region" description="Basic and acidic residues" evidence="1">
    <location>
        <begin position="1"/>
        <end position="11"/>
    </location>
</feature>
<feature type="region of interest" description="Disordered" evidence="1">
    <location>
        <begin position="554"/>
        <end position="575"/>
    </location>
</feature>
<name>A0A165FM75_EXIGL</name>
<feature type="region of interest" description="Disordered" evidence="1">
    <location>
        <begin position="1"/>
        <end position="20"/>
    </location>
</feature>
<accession>A0A165FM75</accession>